<name>A0AAD6RXV0_9AGAR</name>
<organism evidence="2 3">
    <name type="scientific">Mycena alexandri</name>
    <dbReference type="NCBI Taxonomy" id="1745969"/>
    <lineage>
        <taxon>Eukaryota</taxon>
        <taxon>Fungi</taxon>
        <taxon>Dikarya</taxon>
        <taxon>Basidiomycota</taxon>
        <taxon>Agaricomycotina</taxon>
        <taxon>Agaricomycetes</taxon>
        <taxon>Agaricomycetidae</taxon>
        <taxon>Agaricales</taxon>
        <taxon>Marasmiineae</taxon>
        <taxon>Mycenaceae</taxon>
        <taxon>Mycena</taxon>
    </lineage>
</organism>
<reference evidence="2" key="1">
    <citation type="submission" date="2023-03" db="EMBL/GenBank/DDBJ databases">
        <title>Massive genome expansion in bonnet fungi (Mycena s.s.) driven by repeated elements and novel gene families across ecological guilds.</title>
        <authorList>
            <consortium name="Lawrence Berkeley National Laboratory"/>
            <person name="Harder C.B."/>
            <person name="Miyauchi S."/>
            <person name="Viragh M."/>
            <person name="Kuo A."/>
            <person name="Thoen E."/>
            <person name="Andreopoulos B."/>
            <person name="Lu D."/>
            <person name="Skrede I."/>
            <person name="Drula E."/>
            <person name="Henrissat B."/>
            <person name="Morin E."/>
            <person name="Kohler A."/>
            <person name="Barry K."/>
            <person name="LaButti K."/>
            <person name="Morin E."/>
            <person name="Salamov A."/>
            <person name="Lipzen A."/>
            <person name="Mereny Z."/>
            <person name="Hegedus B."/>
            <person name="Baldrian P."/>
            <person name="Stursova M."/>
            <person name="Weitz H."/>
            <person name="Taylor A."/>
            <person name="Grigoriev I.V."/>
            <person name="Nagy L.G."/>
            <person name="Martin F."/>
            <person name="Kauserud H."/>
        </authorList>
    </citation>
    <scope>NUCLEOTIDE SEQUENCE</scope>
    <source>
        <strain evidence="2">CBHHK200</strain>
    </source>
</reference>
<dbReference type="Proteomes" id="UP001218188">
    <property type="component" value="Unassembled WGS sequence"/>
</dbReference>
<dbReference type="AlphaFoldDB" id="A0AAD6RXV0"/>
<comment type="caution">
    <text evidence="2">The sequence shown here is derived from an EMBL/GenBank/DDBJ whole genome shotgun (WGS) entry which is preliminary data.</text>
</comment>
<dbReference type="EMBL" id="JARJCM010000415">
    <property type="protein sequence ID" value="KAJ7017353.1"/>
    <property type="molecule type" value="Genomic_DNA"/>
</dbReference>
<evidence type="ECO:0000313" key="3">
    <source>
        <dbReference type="Proteomes" id="UP001218188"/>
    </source>
</evidence>
<protein>
    <submittedName>
        <fullName evidence="2">Uncharacterized protein</fullName>
    </submittedName>
</protein>
<proteinExistence type="predicted"/>
<sequence length="132" mass="13494">MAKCHACGQSCQPGRGLTNHYNRCEVLKAQRAATASHVLAVDAAAAEEAAAALAAPPAVPAEAVDNDIRPDSPIASPPNPLPPGRWPSPPPHPSTRTIPRRATPVPTAVNIPAVPREPSPAPADTGDAENSS</sequence>
<feature type="compositionally biased region" description="Pro residues" evidence="1">
    <location>
        <begin position="75"/>
        <end position="93"/>
    </location>
</feature>
<evidence type="ECO:0000256" key="1">
    <source>
        <dbReference type="SAM" id="MobiDB-lite"/>
    </source>
</evidence>
<feature type="region of interest" description="Disordered" evidence="1">
    <location>
        <begin position="55"/>
        <end position="132"/>
    </location>
</feature>
<gene>
    <name evidence="2" type="ORF">C8F04DRAFT_1200691</name>
</gene>
<evidence type="ECO:0000313" key="2">
    <source>
        <dbReference type="EMBL" id="KAJ7017353.1"/>
    </source>
</evidence>
<accession>A0AAD6RXV0</accession>
<keyword evidence="3" id="KW-1185">Reference proteome</keyword>